<proteinExistence type="inferred from homology"/>
<dbReference type="EC" id="3.5.2.9" evidence="1"/>
<dbReference type="OrthoDB" id="9773478at2"/>
<evidence type="ECO:0000313" key="2">
    <source>
        <dbReference type="EMBL" id="KZD22271.1"/>
    </source>
</evidence>
<comment type="function">
    <text evidence="1">Catalyzes the cleavage of 5-oxoproline to form L-glutamate coupled to the hydrolysis of ATP to ADP and inorganic phosphate.</text>
</comment>
<protein>
    <recommendedName>
        <fullName evidence="1">5-oxoprolinase subunit A</fullName>
        <shortName evidence="1">5-OPase subunit A</shortName>
        <ecNumber evidence="1">3.5.2.9</ecNumber>
    </recommendedName>
    <alternativeName>
        <fullName evidence="1">5-oxoprolinase (ATP-hydrolyzing) subunit A</fullName>
    </alternativeName>
</protein>
<dbReference type="GO" id="GO:0005975">
    <property type="term" value="P:carbohydrate metabolic process"/>
    <property type="evidence" value="ECO:0007669"/>
    <property type="project" value="InterPro"/>
</dbReference>
<dbReference type="GO" id="GO:0005524">
    <property type="term" value="F:ATP binding"/>
    <property type="evidence" value="ECO:0007669"/>
    <property type="project" value="UniProtKB-UniRule"/>
</dbReference>
<dbReference type="NCBIfam" id="NF003816">
    <property type="entry name" value="PRK05406.1-5"/>
    <property type="match status" value="1"/>
</dbReference>
<gene>
    <name evidence="1" type="primary">pxpA</name>
    <name evidence="2" type="ORF">A4A58_09495</name>
</gene>
<dbReference type="Pfam" id="PF03746">
    <property type="entry name" value="LamB_YcsF"/>
    <property type="match status" value="1"/>
</dbReference>
<keyword evidence="1" id="KW-0378">Hydrolase</keyword>
<keyword evidence="1" id="KW-0547">Nucleotide-binding</keyword>
<reference evidence="2 3" key="1">
    <citation type="submission" date="2016-03" db="EMBL/GenBank/DDBJ databases">
        <title>Microsymbionts genomes from the relict species Vavilovia formosa (Stev.) Fed.</title>
        <authorList>
            <person name="Kopat V."/>
            <person name="Chirak E."/>
            <person name="Kimeklis A."/>
            <person name="Andronov E."/>
        </authorList>
    </citation>
    <scope>NUCLEOTIDE SEQUENCE [LARGE SCALE GENOMIC DNA]</scope>
    <source>
        <strain evidence="2 3">Vaf07</strain>
    </source>
</reference>
<dbReference type="PANTHER" id="PTHR30292">
    <property type="entry name" value="UNCHARACTERIZED PROTEIN YBGL-RELATED"/>
    <property type="match status" value="1"/>
</dbReference>
<dbReference type="AlphaFoldDB" id="A0A161R0V5"/>
<name>A0A161R0V5_9BRAD</name>
<dbReference type="SUPFAM" id="SSF88713">
    <property type="entry name" value="Glycoside hydrolase/deacetylase"/>
    <property type="match status" value="1"/>
</dbReference>
<evidence type="ECO:0000313" key="3">
    <source>
        <dbReference type="Proteomes" id="UP000076574"/>
    </source>
</evidence>
<dbReference type="STRING" id="943830.A4A58_09495"/>
<dbReference type="GO" id="GO:0017168">
    <property type="term" value="F:5-oxoprolinase (ATP-hydrolyzing) activity"/>
    <property type="evidence" value="ECO:0007669"/>
    <property type="project" value="UniProtKB-UniRule"/>
</dbReference>
<dbReference type="EMBL" id="LVYV01000023">
    <property type="protein sequence ID" value="KZD22271.1"/>
    <property type="molecule type" value="Genomic_DNA"/>
</dbReference>
<dbReference type="Proteomes" id="UP000076574">
    <property type="component" value="Unassembled WGS sequence"/>
</dbReference>
<accession>A0A161R0V5</accession>
<comment type="similarity">
    <text evidence="1">Belongs to the LamB/PxpA family.</text>
</comment>
<dbReference type="PANTHER" id="PTHR30292:SF0">
    <property type="entry name" value="5-OXOPROLINASE SUBUNIT A"/>
    <property type="match status" value="1"/>
</dbReference>
<dbReference type="HAMAP" id="MF_00691">
    <property type="entry name" value="PxpA"/>
    <property type="match status" value="1"/>
</dbReference>
<comment type="catalytic activity">
    <reaction evidence="1">
        <text>5-oxo-L-proline + ATP + 2 H2O = L-glutamate + ADP + phosphate + H(+)</text>
        <dbReference type="Rhea" id="RHEA:10348"/>
        <dbReference type="ChEBI" id="CHEBI:15377"/>
        <dbReference type="ChEBI" id="CHEBI:15378"/>
        <dbReference type="ChEBI" id="CHEBI:29985"/>
        <dbReference type="ChEBI" id="CHEBI:30616"/>
        <dbReference type="ChEBI" id="CHEBI:43474"/>
        <dbReference type="ChEBI" id="CHEBI:58402"/>
        <dbReference type="ChEBI" id="CHEBI:456216"/>
        <dbReference type="EC" id="3.5.2.9"/>
    </reaction>
</comment>
<comment type="caution">
    <text evidence="2">The sequence shown here is derived from an EMBL/GenBank/DDBJ whole genome shotgun (WGS) entry which is preliminary data.</text>
</comment>
<dbReference type="InterPro" id="IPR011330">
    <property type="entry name" value="Glyco_hydro/deAcase_b/a-brl"/>
</dbReference>
<comment type="subunit">
    <text evidence="1">Forms a complex composed of PxpA, PxpB and PxpC.</text>
</comment>
<evidence type="ECO:0000256" key="1">
    <source>
        <dbReference type="HAMAP-Rule" id="MF_00691"/>
    </source>
</evidence>
<dbReference type="Gene3D" id="3.20.20.370">
    <property type="entry name" value="Glycoside hydrolase/deacetylase"/>
    <property type="match status" value="1"/>
</dbReference>
<dbReference type="CDD" id="cd10787">
    <property type="entry name" value="LamB_YcsF_like"/>
    <property type="match status" value="1"/>
</dbReference>
<sequence>MPSVDLNSDLGEGFGTYRCGDDEAMLSIVTSANVACGLHAGDPEIMARTFAIARERGVAVGAHPGFPDLWGFGRRRLPFSTGEIERLVAYQIGAAAALAAYAGHRITYVKTHGALGNIACEERDIADAVVRAVRAVDPGLALLAVALTELVAAGDAAGLDVYQEIYADRGYTETGQLISRSLPGAMIEDAEQAAARVLEMVETGTVITARGKRLPTPIRSICVHGDSVHAVATARHLRERLEYAGVTLKPFGSNSK</sequence>
<dbReference type="InterPro" id="IPR005501">
    <property type="entry name" value="LamB/YcsF/PxpA-like"/>
</dbReference>
<keyword evidence="1" id="KW-0067">ATP-binding</keyword>
<keyword evidence="3" id="KW-1185">Reference proteome</keyword>
<dbReference type="RefSeq" id="WP_068734830.1">
    <property type="nucleotide sequence ID" value="NZ_LVYV01000023.1"/>
</dbReference>
<dbReference type="NCBIfam" id="NF003814">
    <property type="entry name" value="PRK05406.1-3"/>
    <property type="match status" value="1"/>
</dbReference>
<organism evidence="2 3">
    <name type="scientific">Tardiphaga robiniae</name>
    <dbReference type="NCBI Taxonomy" id="943830"/>
    <lineage>
        <taxon>Bacteria</taxon>
        <taxon>Pseudomonadati</taxon>
        <taxon>Pseudomonadota</taxon>
        <taxon>Alphaproteobacteria</taxon>
        <taxon>Hyphomicrobiales</taxon>
        <taxon>Nitrobacteraceae</taxon>
        <taxon>Tardiphaga</taxon>
    </lineage>
</organism>